<dbReference type="InterPro" id="IPR003156">
    <property type="entry name" value="DHHA1_dom"/>
</dbReference>
<dbReference type="GO" id="GO:0008270">
    <property type="term" value="F:zinc ion binding"/>
    <property type="evidence" value="ECO:0007669"/>
    <property type="project" value="UniProtKB-UniRule"/>
</dbReference>
<evidence type="ECO:0000256" key="12">
    <source>
        <dbReference type="ARBA" id="ARBA00048300"/>
    </source>
</evidence>
<dbReference type="SUPFAM" id="SSF50447">
    <property type="entry name" value="Translation proteins"/>
    <property type="match status" value="1"/>
</dbReference>
<comment type="function">
    <text evidence="11 13">Catalyzes the attachment of alanine to tRNA(Ala) in a two-step reaction: alanine is first activated by ATP to form Ala-AMP and then transferred to the acceptor end of tRNA(Ala). Also edits incorrectly charged Ser-tRNA(Ala) and Gly-tRNA(Ala) via its editing domain.</text>
</comment>
<dbReference type="InterPro" id="IPR018164">
    <property type="entry name" value="Ala-tRNA-synth_IIc_N"/>
</dbReference>
<evidence type="ECO:0000256" key="3">
    <source>
        <dbReference type="ARBA" id="ARBA00022598"/>
    </source>
</evidence>
<evidence type="ECO:0000256" key="6">
    <source>
        <dbReference type="ARBA" id="ARBA00022833"/>
    </source>
</evidence>
<dbReference type="Gene3D" id="2.40.30.130">
    <property type="match status" value="1"/>
</dbReference>
<evidence type="ECO:0000256" key="13">
    <source>
        <dbReference type="HAMAP-Rule" id="MF_00036"/>
    </source>
</evidence>
<dbReference type="GO" id="GO:0000049">
    <property type="term" value="F:tRNA binding"/>
    <property type="evidence" value="ECO:0007669"/>
    <property type="project" value="UniProtKB-KW"/>
</dbReference>
<keyword evidence="10 13" id="KW-0030">Aminoacyl-tRNA synthetase</keyword>
<dbReference type="InterPro" id="IPR023033">
    <property type="entry name" value="Ala_tRNA_ligase_euk/bac"/>
</dbReference>
<dbReference type="InterPro" id="IPR018162">
    <property type="entry name" value="Ala-tRNA-ligase_IIc_anticod-bd"/>
</dbReference>
<dbReference type="InterPro" id="IPR018165">
    <property type="entry name" value="Ala-tRNA-synth_IIc_core"/>
</dbReference>
<keyword evidence="5 13" id="KW-0547">Nucleotide-binding</keyword>
<keyword evidence="4 13" id="KW-0479">Metal-binding</keyword>
<evidence type="ECO:0000259" key="14">
    <source>
        <dbReference type="PROSITE" id="PS50860"/>
    </source>
</evidence>
<evidence type="ECO:0000313" key="16">
    <source>
        <dbReference type="Proteomes" id="UP000323505"/>
    </source>
</evidence>
<dbReference type="GO" id="GO:0005829">
    <property type="term" value="C:cytosol"/>
    <property type="evidence" value="ECO:0007669"/>
    <property type="project" value="TreeGrafter"/>
</dbReference>
<dbReference type="Proteomes" id="UP000323505">
    <property type="component" value="Unassembled WGS sequence"/>
</dbReference>
<dbReference type="GO" id="GO:0005524">
    <property type="term" value="F:ATP binding"/>
    <property type="evidence" value="ECO:0007669"/>
    <property type="project" value="UniProtKB-UniRule"/>
</dbReference>
<organism evidence="15 16">
    <name type="scientific">Actinomadura decatromicini</name>
    <dbReference type="NCBI Taxonomy" id="2604572"/>
    <lineage>
        <taxon>Bacteria</taxon>
        <taxon>Bacillati</taxon>
        <taxon>Actinomycetota</taxon>
        <taxon>Actinomycetes</taxon>
        <taxon>Streptosporangiales</taxon>
        <taxon>Thermomonosporaceae</taxon>
        <taxon>Actinomadura</taxon>
    </lineage>
</organism>
<comment type="caution">
    <text evidence="15">The sequence shown here is derived from an EMBL/GenBank/DDBJ whole genome shotgun (WGS) entry which is preliminary data.</text>
</comment>
<comment type="catalytic activity">
    <reaction evidence="12 13">
        <text>tRNA(Ala) + L-alanine + ATP = L-alanyl-tRNA(Ala) + AMP + diphosphate</text>
        <dbReference type="Rhea" id="RHEA:12540"/>
        <dbReference type="Rhea" id="RHEA-COMP:9657"/>
        <dbReference type="Rhea" id="RHEA-COMP:9923"/>
        <dbReference type="ChEBI" id="CHEBI:30616"/>
        <dbReference type="ChEBI" id="CHEBI:33019"/>
        <dbReference type="ChEBI" id="CHEBI:57972"/>
        <dbReference type="ChEBI" id="CHEBI:78442"/>
        <dbReference type="ChEBI" id="CHEBI:78497"/>
        <dbReference type="ChEBI" id="CHEBI:456215"/>
        <dbReference type="EC" id="6.1.1.7"/>
    </reaction>
</comment>
<dbReference type="InterPro" id="IPR009000">
    <property type="entry name" value="Transl_B-barrel_sf"/>
</dbReference>
<name>A0A5D3F5D2_9ACTN</name>
<dbReference type="FunFam" id="3.30.930.10:FF:000004">
    <property type="entry name" value="Alanine--tRNA ligase"/>
    <property type="match status" value="1"/>
</dbReference>
<dbReference type="Pfam" id="PF02272">
    <property type="entry name" value="DHHA1"/>
    <property type="match status" value="1"/>
</dbReference>
<feature type="domain" description="Alanyl-transfer RNA synthetases family profile" evidence="14">
    <location>
        <begin position="1"/>
        <end position="720"/>
    </location>
</feature>
<dbReference type="AlphaFoldDB" id="A0A5D3F5D2"/>
<dbReference type="PRINTS" id="PR00980">
    <property type="entry name" value="TRNASYNTHALA"/>
</dbReference>
<dbReference type="GO" id="GO:0002161">
    <property type="term" value="F:aminoacyl-tRNA deacylase activity"/>
    <property type="evidence" value="ECO:0007669"/>
    <property type="project" value="TreeGrafter"/>
</dbReference>
<dbReference type="HAMAP" id="MF_00036_B">
    <property type="entry name" value="Ala_tRNA_synth_B"/>
    <property type="match status" value="1"/>
</dbReference>
<evidence type="ECO:0000256" key="9">
    <source>
        <dbReference type="ARBA" id="ARBA00022917"/>
    </source>
</evidence>
<proteinExistence type="inferred from homology"/>
<keyword evidence="7 13" id="KW-0067">ATP-binding</keyword>
<keyword evidence="9 13" id="KW-0648">Protein biosynthesis</keyword>
<keyword evidence="3 13" id="KW-0436">Ligase</keyword>
<dbReference type="EC" id="6.1.1.7" evidence="13"/>
<dbReference type="SUPFAM" id="SSF101353">
    <property type="entry name" value="Putative anticodon-binding domain of alanyl-tRNA synthetase (AlaRS)"/>
    <property type="match status" value="1"/>
</dbReference>
<protein>
    <recommendedName>
        <fullName evidence="13">Alanine--tRNA ligase</fullName>
        <ecNumber evidence="13">6.1.1.7</ecNumber>
    </recommendedName>
    <alternativeName>
        <fullName evidence="13">Alanyl-tRNA synthetase</fullName>
        <shortName evidence="13">AlaRS</shortName>
    </alternativeName>
</protein>
<dbReference type="NCBIfam" id="TIGR00344">
    <property type="entry name" value="alaS"/>
    <property type="match status" value="1"/>
</dbReference>
<dbReference type="SUPFAM" id="SSF55681">
    <property type="entry name" value="Class II aaRS and biotin synthetases"/>
    <property type="match status" value="1"/>
</dbReference>
<evidence type="ECO:0000256" key="4">
    <source>
        <dbReference type="ARBA" id="ARBA00022723"/>
    </source>
</evidence>
<evidence type="ECO:0000256" key="1">
    <source>
        <dbReference type="ARBA" id="ARBA00008226"/>
    </source>
</evidence>
<evidence type="ECO:0000256" key="2">
    <source>
        <dbReference type="ARBA" id="ARBA00022555"/>
    </source>
</evidence>
<gene>
    <name evidence="13 15" type="primary">alaS</name>
    <name evidence="15" type="ORF">FXF68_40595</name>
</gene>
<evidence type="ECO:0000256" key="5">
    <source>
        <dbReference type="ARBA" id="ARBA00022741"/>
    </source>
</evidence>
<feature type="binding site" evidence="13">
    <location>
        <position position="677"/>
    </location>
    <ligand>
        <name>Zn(2+)</name>
        <dbReference type="ChEBI" id="CHEBI:29105"/>
    </ligand>
</feature>
<feature type="binding site" evidence="13">
    <location>
        <position position="579"/>
    </location>
    <ligand>
        <name>Zn(2+)</name>
        <dbReference type="ChEBI" id="CHEBI:29105"/>
    </ligand>
</feature>
<dbReference type="GO" id="GO:0006419">
    <property type="term" value="P:alanyl-tRNA aminoacylation"/>
    <property type="evidence" value="ECO:0007669"/>
    <property type="project" value="UniProtKB-UniRule"/>
</dbReference>
<sequence length="889" mass="95664">MESAEVARRFLGFFEERGHTVVPSASLVAEDPTLLLVNAGMVPFKPYFLGQRTPPSPRMTSAQKCVRTPDIEEVGKTTRHATFFQMLGNFSIGDYFKEQAIPFAWELLTRSRDEGGFGFPEEKLWVTVFNDDDEAVGLWHDKVGVPLDRIQRRGMEDNFWSMGVPGPCGPCSEIYYDRGPEYGREGGPVADEDRYLEVWNLVFMQYERGPGESKTDFPILGDLPSKNIDTGMGLERMAAILQGVDNIYETDTLWRVLDRAAGLTGTRYGREHRADVSLRVIADHVRSGTMMVADGIRPGNEGRGYVLRRILRRSIRNLRLLGGEDAGLMHELTAVAIAAMGEQYPELVRTAANIHTVIDAEEDSFLQTLRTGTAIFDTAVEQTRRAGGATLAGDQAFKLHDTYGFPIDLTLEMASEQGLQVDEEGFRRLMREQRERAKKDARDKKTGNLDVSVLDELLTGAGGRVDFIGYRHLLGDARLVGLLVNGANAPAAGEGTEVEVVLDRTPFYAEGGGQLADHGVIRLGNGAVIEVTDVQSPLAGLIVHRGRVASGEAQAGDTAHAEVDVERRRAISRSHTATHMVHAGFRRALGESAAQAGSENSPGRFRFDFTASGAVPPSVLRDVEDEVNDVLVGDLDVRAFHTSIDEARAMGALALFGEKYGDEVRVVEVGEYSRELCGGTHVARSGQLGLIKVLGEASIGAGVRRVEALVGIDAFRFLARESVLVAQLAEQLKARKEELPERVSGVVTRLREAEKELEKLRSQQVLAIAGSLADGAKDVNGVAFVGHRAPDGTGADDLRKLAVDVRGRLTARPAVVMVAGVPKDRPVVVVAVTEGARERGLKAGALVGLAAKALGGGGGGKDDLAQGGGANPGAVGEALAAVQQAVGAA</sequence>
<accession>A0A5D3F5D2</accession>
<dbReference type="EMBL" id="VSRQ01000014">
    <property type="protein sequence ID" value="TYK42890.1"/>
    <property type="molecule type" value="Genomic_DNA"/>
</dbReference>
<dbReference type="Gene3D" id="3.10.310.40">
    <property type="match status" value="1"/>
</dbReference>
<dbReference type="PROSITE" id="PS50860">
    <property type="entry name" value="AA_TRNA_LIGASE_II_ALA"/>
    <property type="match status" value="1"/>
</dbReference>
<dbReference type="InterPro" id="IPR045864">
    <property type="entry name" value="aa-tRNA-synth_II/BPL/LPL"/>
</dbReference>
<dbReference type="Pfam" id="PF07973">
    <property type="entry name" value="tRNA_SAD"/>
    <property type="match status" value="1"/>
</dbReference>
<dbReference type="SMART" id="SM00863">
    <property type="entry name" value="tRNA_SAD"/>
    <property type="match status" value="1"/>
</dbReference>
<dbReference type="Pfam" id="PF01411">
    <property type="entry name" value="tRNA-synt_2c"/>
    <property type="match status" value="1"/>
</dbReference>
<dbReference type="PANTHER" id="PTHR11777:SF9">
    <property type="entry name" value="ALANINE--TRNA LIGASE, CYTOPLASMIC"/>
    <property type="match status" value="1"/>
</dbReference>
<dbReference type="RefSeq" id="WP_148768154.1">
    <property type="nucleotide sequence ID" value="NZ_VSRQ01000014.1"/>
</dbReference>
<keyword evidence="13" id="KW-0963">Cytoplasm</keyword>
<dbReference type="GO" id="GO:0004813">
    <property type="term" value="F:alanine-tRNA ligase activity"/>
    <property type="evidence" value="ECO:0007669"/>
    <property type="project" value="UniProtKB-UniRule"/>
</dbReference>
<dbReference type="Gene3D" id="3.30.980.10">
    <property type="entry name" value="Threonyl-trna Synthetase, Chain A, domain 2"/>
    <property type="match status" value="1"/>
</dbReference>
<dbReference type="FunFam" id="3.30.980.10:FF:000004">
    <property type="entry name" value="Alanine--tRNA ligase, cytoplasmic"/>
    <property type="match status" value="1"/>
</dbReference>
<comment type="cofactor">
    <cofactor evidence="13">
        <name>Zn(2+)</name>
        <dbReference type="ChEBI" id="CHEBI:29105"/>
    </cofactor>
    <text evidence="13">Binds 1 zinc ion per subunit.</text>
</comment>
<keyword evidence="8 13" id="KW-0694">RNA-binding</keyword>
<keyword evidence="6 13" id="KW-0862">Zinc</keyword>
<dbReference type="FunFam" id="3.30.54.20:FF:000001">
    <property type="entry name" value="Alanine--tRNA ligase"/>
    <property type="match status" value="1"/>
</dbReference>
<evidence type="ECO:0000256" key="7">
    <source>
        <dbReference type="ARBA" id="ARBA00022840"/>
    </source>
</evidence>
<feature type="binding site" evidence="13">
    <location>
        <position position="575"/>
    </location>
    <ligand>
        <name>Zn(2+)</name>
        <dbReference type="ChEBI" id="CHEBI:29105"/>
    </ligand>
</feature>
<dbReference type="Gene3D" id="6.10.250.550">
    <property type="match status" value="1"/>
</dbReference>
<dbReference type="Gene3D" id="3.30.930.10">
    <property type="entry name" value="Bira Bifunctional Protein, Domain 2"/>
    <property type="match status" value="1"/>
</dbReference>
<evidence type="ECO:0000313" key="15">
    <source>
        <dbReference type="EMBL" id="TYK42890.1"/>
    </source>
</evidence>
<dbReference type="SUPFAM" id="SSF55186">
    <property type="entry name" value="ThrRS/AlaRS common domain"/>
    <property type="match status" value="1"/>
</dbReference>
<dbReference type="PANTHER" id="PTHR11777">
    <property type="entry name" value="ALANYL-TRNA SYNTHETASE"/>
    <property type="match status" value="1"/>
</dbReference>
<dbReference type="InterPro" id="IPR018163">
    <property type="entry name" value="Thr/Ala-tRNA-synth_IIc_edit"/>
</dbReference>
<dbReference type="InterPro" id="IPR002318">
    <property type="entry name" value="Ala-tRNA-lgiase_IIc"/>
</dbReference>
<comment type="similarity">
    <text evidence="1 13">Belongs to the class-II aminoacyl-tRNA synthetase family.</text>
</comment>
<evidence type="ECO:0000256" key="8">
    <source>
        <dbReference type="ARBA" id="ARBA00022884"/>
    </source>
</evidence>
<dbReference type="InterPro" id="IPR050058">
    <property type="entry name" value="Ala-tRNA_ligase"/>
</dbReference>
<dbReference type="CDD" id="cd00673">
    <property type="entry name" value="AlaRS_core"/>
    <property type="match status" value="1"/>
</dbReference>
<comment type="subcellular location">
    <subcellularLocation>
        <location evidence="13">Cytoplasm</location>
    </subcellularLocation>
</comment>
<evidence type="ECO:0000256" key="11">
    <source>
        <dbReference type="ARBA" id="ARBA00024779"/>
    </source>
</evidence>
<keyword evidence="16" id="KW-1185">Reference proteome</keyword>
<reference evidence="15 16" key="1">
    <citation type="submission" date="2019-08" db="EMBL/GenBank/DDBJ databases">
        <title>Actinomadura sp. nov. CYP1-5 isolated from mountain soil.</title>
        <authorList>
            <person name="Songsumanus A."/>
            <person name="Kuncharoen N."/>
            <person name="Kudo T."/>
            <person name="Yuki M."/>
            <person name="Igarashi Y."/>
            <person name="Tanasupawat S."/>
        </authorList>
    </citation>
    <scope>NUCLEOTIDE SEQUENCE [LARGE SCALE GENOMIC DNA]</scope>
    <source>
        <strain evidence="15 16">CYP1-5</strain>
    </source>
</reference>
<dbReference type="FunFam" id="3.10.310.40:FF:000001">
    <property type="entry name" value="Alanine--tRNA ligase"/>
    <property type="match status" value="1"/>
</dbReference>
<keyword evidence="2 13" id="KW-0820">tRNA-binding</keyword>
<feature type="binding site" evidence="13">
    <location>
        <position position="681"/>
    </location>
    <ligand>
        <name>Zn(2+)</name>
        <dbReference type="ChEBI" id="CHEBI:29105"/>
    </ligand>
</feature>
<comment type="domain">
    <text evidence="13">Consists of three domains; the N-terminal catalytic domain, the editing domain and the C-terminal C-Ala domain. The editing domain removes incorrectly charged amino acids, while the C-Ala domain, along with tRNA(Ala), serves as a bridge to cooperatively bring together the editing and aminoacylation centers thus stimulating deacylation of misacylated tRNAs.</text>
</comment>
<dbReference type="Gene3D" id="3.30.54.20">
    <property type="match status" value="1"/>
</dbReference>
<evidence type="ECO:0000256" key="10">
    <source>
        <dbReference type="ARBA" id="ARBA00023146"/>
    </source>
</evidence>
<dbReference type="InterPro" id="IPR012947">
    <property type="entry name" value="tRNA_SAD"/>
</dbReference>